<accession>A0A5C3PXS7</accession>
<evidence type="ECO:0000256" key="2">
    <source>
        <dbReference type="ARBA" id="ARBA00008096"/>
    </source>
</evidence>
<dbReference type="AlphaFoldDB" id="A0A5C3PXS7"/>
<proteinExistence type="inferred from homology"/>
<comment type="similarity">
    <text evidence="2">Belongs to the SVP26 family.</text>
</comment>
<dbReference type="STRING" id="1314778.A0A5C3PXS7"/>
<evidence type="ECO:0000256" key="4">
    <source>
        <dbReference type="ARBA" id="ARBA00022989"/>
    </source>
</evidence>
<evidence type="ECO:0000313" key="8">
    <source>
        <dbReference type="EMBL" id="TFK94644.1"/>
    </source>
</evidence>
<dbReference type="Pfam" id="PF04148">
    <property type="entry name" value="Erv26"/>
    <property type="match status" value="1"/>
</dbReference>
<reference evidence="8 9" key="1">
    <citation type="journal article" date="2019" name="Nat. Ecol. Evol.">
        <title>Megaphylogeny resolves global patterns of mushroom evolution.</title>
        <authorList>
            <person name="Varga T."/>
            <person name="Krizsan K."/>
            <person name="Foldi C."/>
            <person name="Dima B."/>
            <person name="Sanchez-Garcia M."/>
            <person name="Sanchez-Ramirez S."/>
            <person name="Szollosi G.J."/>
            <person name="Szarkandi J.G."/>
            <person name="Papp V."/>
            <person name="Albert L."/>
            <person name="Andreopoulos W."/>
            <person name="Angelini C."/>
            <person name="Antonin V."/>
            <person name="Barry K.W."/>
            <person name="Bougher N.L."/>
            <person name="Buchanan P."/>
            <person name="Buyck B."/>
            <person name="Bense V."/>
            <person name="Catcheside P."/>
            <person name="Chovatia M."/>
            <person name="Cooper J."/>
            <person name="Damon W."/>
            <person name="Desjardin D."/>
            <person name="Finy P."/>
            <person name="Geml J."/>
            <person name="Haridas S."/>
            <person name="Hughes K."/>
            <person name="Justo A."/>
            <person name="Karasinski D."/>
            <person name="Kautmanova I."/>
            <person name="Kiss B."/>
            <person name="Kocsube S."/>
            <person name="Kotiranta H."/>
            <person name="LaButti K.M."/>
            <person name="Lechner B.E."/>
            <person name="Liimatainen K."/>
            <person name="Lipzen A."/>
            <person name="Lukacs Z."/>
            <person name="Mihaltcheva S."/>
            <person name="Morgado L.N."/>
            <person name="Niskanen T."/>
            <person name="Noordeloos M.E."/>
            <person name="Ohm R.A."/>
            <person name="Ortiz-Santana B."/>
            <person name="Ovrebo C."/>
            <person name="Racz N."/>
            <person name="Riley R."/>
            <person name="Savchenko A."/>
            <person name="Shiryaev A."/>
            <person name="Soop K."/>
            <person name="Spirin V."/>
            <person name="Szebenyi C."/>
            <person name="Tomsovsky M."/>
            <person name="Tulloss R.E."/>
            <person name="Uehling J."/>
            <person name="Grigoriev I.V."/>
            <person name="Vagvolgyi C."/>
            <person name="Papp T."/>
            <person name="Martin F.M."/>
            <person name="Miettinen O."/>
            <person name="Hibbett D.S."/>
            <person name="Nagy L.G."/>
        </authorList>
    </citation>
    <scope>NUCLEOTIDE SEQUENCE [LARGE SCALE GENOMIC DNA]</scope>
    <source>
        <strain evidence="8 9">HHB13444</strain>
    </source>
</reference>
<feature type="compositionally biased region" description="Low complexity" evidence="6">
    <location>
        <begin position="236"/>
        <end position="267"/>
    </location>
</feature>
<dbReference type="GO" id="GO:0000139">
    <property type="term" value="C:Golgi membrane"/>
    <property type="evidence" value="ECO:0007669"/>
    <property type="project" value="TreeGrafter"/>
</dbReference>
<dbReference type="Proteomes" id="UP000308197">
    <property type="component" value="Unassembled WGS sequence"/>
</dbReference>
<feature type="transmembrane region" description="Helical" evidence="7">
    <location>
        <begin position="139"/>
        <end position="163"/>
    </location>
</feature>
<feature type="transmembrane region" description="Helical" evidence="7">
    <location>
        <begin position="43"/>
        <end position="62"/>
    </location>
</feature>
<keyword evidence="5 7" id="KW-0472">Membrane</keyword>
<dbReference type="GO" id="GO:0030134">
    <property type="term" value="C:COPII-coated ER to Golgi transport vesicle"/>
    <property type="evidence" value="ECO:0007669"/>
    <property type="project" value="TreeGrafter"/>
</dbReference>
<dbReference type="EMBL" id="ML210966">
    <property type="protein sequence ID" value="TFK94644.1"/>
    <property type="molecule type" value="Genomic_DNA"/>
</dbReference>
<keyword evidence="9" id="KW-1185">Reference proteome</keyword>
<comment type="subcellular location">
    <subcellularLocation>
        <location evidence="1">Membrane</location>
        <topology evidence="1">Multi-pass membrane protein</topology>
    </subcellularLocation>
</comment>
<evidence type="ECO:0000256" key="1">
    <source>
        <dbReference type="ARBA" id="ARBA00004141"/>
    </source>
</evidence>
<evidence type="ECO:0000256" key="7">
    <source>
        <dbReference type="SAM" id="Phobius"/>
    </source>
</evidence>
<dbReference type="GO" id="GO:0097020">
    <property type="term" value="F:COPII receptor activity"/>
    <property type="evidence" value="ECO:0007669"/>
    <property type="project" value="InterPro"/>
</dbReference>
<dbReference type="PANTHER" id="PTHR13144:SF0">
    <property type="entry name" value="PROTEIN TEX261"/>
    <property type="match status" value="1"/>
</dbReference>
<feature type="compositionally biased region" description="Polar residues" evidence="6">
    <location>
        <begin position="290"/>
        <end position="300"/>
    </location>
</feature>
<dbReference type="PANTHER" id="PTHR13144">
    <property type="entry name" value="TEX261 PROTEIN"/>
    <property type="match status" value="1"/>
</dbReference>
<dbReference type="InterPro" id="IPR007277">
    <property type="entry name" value="Svp26/Tex261"/>
</dbReference>
<keyword evidence="4 7" id="KW-1133">Transmembrane helix</keyword>
<keyword evidence="3 7" id="KW-0812">Transmembrane</keyword>
<name>A0A5C3PXS7_9APHY</name>
<feature type="region of interest" description="Disordered" evidence="6">
    <location>
        <begin position="221"/>
        <end position="327"/>
    </location>
</feature>
<dbReference type="GO" id="GO:0005789">
    <property type="term" value="C:endoplasmic reticulum membrane"/>
    <property type="evidence" value="ECO:0007669"/>
    <property type="project" value="TreeGrafter"/>
</dbReference>
<feature type="transmembrane region" description="Helical" evidence="7">
    <location>
        <begin position="6"/>
        <end position="31"/>
    </location>
</feature>
<evidence type="ECO:0000256" key="5">
    <source>
        <dbReference type="ARBA" id="ARBA00023136"/>
    </source>
</evidence>
<organism evidence="8 9">
    <name type="scientific">Polyporus arcularius HHB13444</name>
    <dbReference type="NCBI Taxonomy" id="1314778"/>
    <lineage>
        <taxon>Eukaryota</taxon>
        <taxon>Fungi</taxon>
        <taxon>Dikarya</taxon>
        <taxon>Basidiomycota</taxon>
        <taxon>Agaricomycotina</taxon>
        <taxon>Agaricomycetes</taxon>
        <taxon>Polyporales</taxon>
        <taxon>Polyporaceae</taxon>
        <taxon>Polyporus</taxon>
    </lineage>
</organism>
<sequence>MTLLHLLSYAGAAFAFVFITLSLASGLLWISEVIEEHSRLAKIWGQRSIYAIVLVHFLLYFYDSLPLKHILFSVFCHIIYLQNFTPTWPFISLSSPSFLGSCVLVVVDHFLWFFYFARITQEARHRAHRSYRGPPLPHAVPNFGDIATFFGICVWLAPLFLFLSLSANDNALPTNAVHFSELATGTGSPPSSPMKAAATRSRTSLFKSLFDVLPLDSIPRLRPRNRRADTSEGIIAPRSPSAQPASPGFGPVPSLNGLPSPLLSPRRVSSDSYRPGSPSGFQLNPPPRRSMTNDGSSKEGSVSGLGPSRLGMRRTASATTSEGWREF</sequence>
<feature type="compositionally biased region" description="Polar residues" evidence="6">
    <location>
        <begin position="316"/>
        <end position="327"/>
    </location>
</feature>
<protein>
    <submittedName>
        <fullName evidence="8">DUF396-domain-containing protein</fullName>
    </submittedName>
</protein>
<evidence type="ECO:0000256" key="6">
    <source>
        <dbReference type="SAM" id="MobiDB-lite"/>
    </source>
</evidence>
<evidence type="ECO:0000256" key="3">
    <source>
        <dbReference type="ARBA" id="ARBA00022692"/>
    </source>
</evidence>
<dbReference type="FunCoup" id="A0A5C3PXS7">
    <property type="interactions" value="91"/>
</dbReference>
<gene>
    <name evidence="8" type="ORF">K466DRAFT_535325</name>
</gene>
<dbReference type="InParanoid" id="A0A5C3PXS7"/>
<evidence type="ECO:0000313" key="9">
    <source>
        <dbReference type="Proteomes" id="UP000308197"/>
    </source>
</evidence>
<feature type="transmembrane region" description="Helical" evidence="7">
    <location>
        <begin position="98"/>
        <end position="118"/>
    </location>
</feature>
<dbReference type="GO" id="GO:0006888">
    <property type="term" value="P:endoplasmic reticulum to Golgi vesicle-mediated transport"/>
    <property type="evidence" value="ECO:0007669"/>
    <property type="project" value="InterPro"/>
</dbReference>